<evidence type="ECO:0008006" key="3">
    <source>
        <dbReference type="Google" id="ProtNLM"/>
    </source>
</evidence>
<name>A0A2R7Y9T9_9ARCH</name>
<organism evidence="1 2">
    <name type="scientific">Candidatus Terraquivivens tikiterensis</name>
    <dbReference type="NCBI Taxonomy" id="1980982"/>
    <lineage>
        <taxon>Archaea</taxon>
        <taxon>Nitrososphaerota</taxon>
        <taxon>Candidatus Wolframiiraptoraceae</taxon>
        <taxon>Candidatus Terraquivivens</taxon>
    </lineage>
</organism>
<accession>A0A2R7Y9T9</accession>
<sequence length="150" mass="17738">MKITVDEWICHYLSDRERLELISKFLQKMEEKCDKIVVKRGSKLMSKIWNISKESQYWELERRLLAKHFFNSFIKNSNKCEILEEHEIPPMPTGLAQLVPKDDHYLVQTALATEDKFILTTDEKLYKIISSHSSIKIELVESFLSKYLAN</sequence>
<proteinExistence type="predicted"/>
<gene>
    <name evidence="1" type="ORF">B9J98_00075</name>
</gene>
<evidence type="ECO:0000313" key="2">
    <source>
        <dbReference type="Proteomes" id="UP000244066"/>
    </source>
</evidence>
<protein>
    <recommendedName>
        <fullName evidence="3">PIN domain-containing protein</fullName>
    </recommendedName>
</protein>
<evidence type="ECO:0000313" key="1">
    <source>
        <dbReference type="EMBL" id="PUA34285.1"/>
    </source>
</evidence>
<dbReference type="AlphaFoldDB" id="A0A2R7Y9T9"/>
<dbReference type="Proteomes" id="UP000244066">
    <property type="component" value="Unassembled WGS sequence"/>
</dbReference>
<comment type="caution">
    <text evidence="1">The sequence shown here is derived from an EMBL/GenBank/DDBJ whole genome shotgun (WGS) entry which is preliminary data.</text>
</comment>
<dbReference type="EMBL" id="NDWU01000001">
    <property type="protein sequence ID" value="PUA34285.1"/>
    <property type="molecule type" value="Genomic_DNA"/>
</dbReference>
<reference evidence="1 2" key="1">
    <citation type="submission" date="2017-04" db="EMBL/GenBank/DDBJ databases">
        <title>Draft Aigarchaeota genome from a New Zealand hot spring.</title>
        <authorList>
            <person name="Reysenbach A.-L."/>
            <person name="Donaho J.A."/>
            <person name="Gerhart J."/>
            <person name="Kelley J.F."/>
            <person name="Kouba K."/>
            <person name="Podar M."/>
            <person name="Stott M."/>
        </authorList>
    </citation>
    <scope>NUCLEOTIDE SEQUENCE [LARGE SCALE GENOMIC DNA]</scope>
    <source>
        <strain evidence="1">NZ13_MG1</strain>
    </source>
</reference>